<evidence type="ECO:0000256" key="2">
    <source>
        <dbReference type="ARBA" id="ARBA00022475"/>
    </source>
</evidence>
<evidence type="ECO:0000259" key="12">
    <source>
        <dbReference type="PROSITE" id="PS50986"/>
    </source>
</evidence>
<keyword evidence="3 10" id="KW-0812">Transmembrane</keyword>
<accession>A0A6P8YG86</accession>
<sequence>MRAFEQRWLFCCCWLTMASAAAYATSVDVMAAPAGVGSVVAAAAEAAASGSTLTTTTTNANSKQLPVCSRMLRHVFENATPRDEQQAGIFVEYKPEAGQPMDEESYLWNCLDACCEKSQNQTQANPCNVVLVFKRKCYHIHCVSNEACLPKPLSRERENDKVQMVLVNPVGGTAESETWTQLLKAAKQTAEVLPYDAELNFWKQPRRLPFQDSNAYDDDDFPIAEKRMKQLLLQQQTADDNDEDLSYYGENAKFMTCDLDTPCPPQEQCVPLQPNAVTGLCRCKRNFVRNKQLKCVMPAVPYRAYSNEAAIAEDAQEAAAAASEIATEAVLPPPAKQEANKAIVVSVMSKDVQLPEQEVTLAAFTVPDEQTSGTKYKYLWTLISQPKGPMNGTISDQSKSKVKLSNLSEGLYTFKVTVTGDNGTFGEAAANVTVMPEKRINQAPQVIISPKEQIIRQPTSNAVLDGSPSTDDDKIINWHWEVISGPIGYQPQLPEVNTLQLDLTSPGNYTFKLTVTDSNNVTNSTTATIAVLKETDYAPVANAGDAVILYLPNNNVTLNGTASSDDHEIVAWEWTKDASDEAKAVDMQNTRTPYVQLSNLEEGMYTFVLKVTDGSGQSSTAKVHVFVKPPTNSPPVVKAGMNVTSNLPVNWALLNGSESKDDIAIKSYQWKQLSGPNNAIILQANSSIANATSLTLGLYEFELSVADENNNMASDSTWVKIVQERNAAPIANAGGDRTITLPVTAIYLNGTQSSDDLAVVKYVWTREDNSLAAGTIVGDTDKQSVMILTNVVQGRYVFKLTVSDDQGLTGTDTVSINVHPDPMLHYLVEMTLPMGISVITKSELDSTVQKLQLLLGDDNKIQIRELKYDLHTEAAVLVFYVLADATVKGEPAKPVNGLHVERLLRAKLQKDASILGALYVDIRTTVCQNNCSGHGRCNPSTRACECEAFWMPSVGYFINNDEANCDWSILYVFVGVIASCLLLSGIFWGIACACRQSKKPRLRQKVQKYALIGAQDEEAANYSRNTSLTESETDSDVLFETRSKSNGIGKHKGHHSSSHGSGSSAGRDGNKFAVTKLGRKIKA</sequence>
<feature type="chain" id="PRO_5027997399" evidence="11">
    <location>
        <begin position="25"/>
        <end position="1083"/>
    </location>
</feature>
<keyword evidence="5" id="KW-0677">Repeat</keyword>
<dbReference type="SMART" id="SM00765">
    <property type="entry name" value="MANEC"/>
    <property type="match status" value="1"/>
</dbReference>
<feature type="signal peptide" evidence="11">
    <location>
        <begin position="1"/>
        <end position="24"/>
    </location>
</feature>
<evidence type="ECO:0000256" key="8">
    <source>
        <dbReference type="ARBA" id="ARBA00023180"/>
    </source>
</evidence>
<evidence type="ECO:0000256" key="11">
    <source>
        <dbReference type="SAM" id="SignalP"/>
    </source>
</evidence>
<dbReference type="PANTHER" id="PTHR46182:SF2">
    <property type="entry name" value="FI19480P1"/>
    <property type="match status" value="1"/>
</dbReference>
<dbReference type="InterPro" id="IPR011106">
    <property type="entry name" value="MANSC_N"/>
</dbReference>
<keyword evidence="8" id="KW-0325">Glycoprotein</keyword>
<dbReference type="GO" id="GO:0031410">
    <property type="term" value="C:cytoplasmic vesicle"/>
    <property type="evidence" value="ECO:0007669"/>
    <property type="project" value="TreeGrafter"/>
</dbReference>
<reference evidence="14" key="1">
    <citation type="submission" date="2025-08" db="UniProtKB">
        <authorList>
            <consortium name="RefSeq"/>
        </authorList>
    </citation>
    <scope>IDENTIFICATION</scope>
    <source>
        <strain evidence="14">15112-1751.03</strain>
        <tissue evidence="14">Whole Adult</tissue>
    </source>
</reference>
<protein>
    <submittedName>
        <fullName evidence="14">Dyslexia-associated protein KIAA0319-like protein</fullName>
    </submittedName>
</protein>
<feature type="region of interest" description="Disordered" evidence="9">
    <location>
        <begin position="1044"/>
        <end position="1083"/>
    </location>
</feature>
<dbReference type="FunFam" id="2.60.40.10:FF:001655">
    <property type="entry name" value="Blast:Dyslexia-associated protein KIAA0319"/>
    <property type="match status" value="1"/>
</dbReference>
<name>A0A6P8YG86_DROAB</name>
<evidence type="ECO:0000256" key="1">
    <source>
        <dbReference type="ARBA" id="ARBA00004236"/>
    </source>
</evidence>
<evidence type="ECO:0000256" key="3">
    <source>
        <dbReference type="ARBA" id="ARBA00022692"/>
    </source>
</evidence>
<evidence type="ECO:0000256" key="10">
    <source>
        <dbReference type="SAM" id="Phobius"/>
    </source>
</evidence>
<dbReference type="SUPFAM" id="SSF49299">
    <property type="entry name" value="PKD domain"/>
    <property type="match status" value="4"/>
</dbReference>
<feature type="domain" description="MANSC" evidence="12">
    <location>
        <begin position="75"/>
        <end position="159"/>
    </location>
</feature>
<dbReference type="GO" id="GO:0005886">
    <property type="term" value="C:plasma membrane"/>
    <property type="evidence" value="ECO:0007669"/>
    <property type="project" value="UniProtKB-SubCell"/>
</dbReference>
<dbReference type="FunFam" id="2.60.40.10:FF:000257">
    <property type="entry name" value="Dyslexia-associated protein KIAA0319-like"/>
    <property type="match status" value="1"/>
</dbReference>
<evidence type="ECO:0000313" key="13">
    <source>
        <dbReference type="Proteomes" id="UP000515160"/>
    </source>
</evidence>
<evidence type="ECO:0000313" key="14">
    <source>
        <dbReference type="RefSeq" id="XP_034106297.1"/>
    </source>
</evidence>
<gene>
    <name evidence="14" type="primary">LOC117569298</name>
</gene>
<keyword evidence="4 11" id="KW-0732">Signal</keyword>
<proteinExistence type="predicted"/>
<dbReference type="FunFam" id="2.60.40.10:FF:000061">
    <property type="entry name" value="Dyslexia-associated protein KIAA0319 homolog"/>
    <property type="match status" value="2"/>
</dbReference>
<evidence type="ECO:0000256" key="4">
    <source>
        <dbReference type="ARBA" id="ARBA00022729"/>
    </source>
</evidence>
<evidence type="ECO:0000256" key="6">
    <source>
        <dbReference type="ARBA" id="ARBA00022989"/>
    </source>
</evidence>
<dbReference type="InterPro" id="IPR029865">
    <property type="entry name" value="KIAA0319-like"/>
</dbReference>
<dbReference type="AlphaFoldDB" id="A0A6P8YG86"/>
<dbReference type="InterPro" id="IPR013980">
    <property type="entry name" value="MANSC_dom"/>
</dbReference>
<dbReference type="Pfam" id="PF22352">
    <property type="entry name" value="K319L-like_PKD"/>
    <property type="match status" value="5"/>
</dbReference>
<dbReference type="GeneID" id="117569298"/>
<organism evidence="13 14">
    <name type="scientific">Drosophila albomicans</name>
    <name type="common">Fruit fly</name>
    <dbReference type="NCBI Taxonomy" id="7291"/>
    <lineage>
        <taxon>Eukaryota</taxon>
        <taxon>Metazoa</taxon>
        <taxon>Ecdysozoa</taxon>
        <taxon>Arthropoda</taxon>
        <taxon>Hexapoda</taxon>
        <taxon>Insecta</taxon>
        <taxon>Pterygota</taxon>
        <taxon>Neoptera</taxon>
        <taxon>Endopterygota</taxon>
        <taxon>Diptera</taxon>
        <taxon>Brachycera</taxon>
        <taxon>Muscomorpha</taxon>
        <taxon>Ephydroidea</taxon>
        <taxon>Drosophilidae</taxon>
        <taxon>Drosophila</taxon>
    </lineage>
</organism>
<keyword evidence="2" id="KW-1003">Cell membrane</keyword>
<dbReference type="GO" id="GO:0001764">
    <property type="term" value="P:neuron migration"/>
    <property type="evidence" value="ECO:0007669"/>
    <property type="project" value="TreeGrafter"/>
</dbReference>
<feature type="transmembrane region" description="Helical" evidence="10">
    <location>
        <begin position="969"/>
        <end position="994"/>
    </location>
</feature>
<dbReference type="CDD" id="cd00146">
    <property type="entry name" value="PKD"/>
    <property type="match status" value="3"/>
</dbReference>
<comment type="subcellular location">
    <subcellularLocation>
        <location evidence="1">Cell membrane</location>
    </subcellularLocation>
</comment>
<dbReference type="InterPro" id="IPR013783">
    <property type="entry name" value="Ig-like_fold"/>
</dbReference>
<dbReference type="InterPro" id="IPR035986">
    <property type="entry name" value="PKD_dom_sf"/>
</dbReference>
<keyword evidence="13" id="KW-1185">Reference proteome</keyword>
<dbReference type="Proteomes" id="UP000515160">
    <property type="component" value="Chromosome 3"/>
</dbReference>
<evidence type="ECO:0000256" key="7">
    <source>
        <dbReference type="ARBA" id="ARBA00023136"/>
    </source>
</evidence>
<dbReference type="InterPro" id="IPR022409">
    <property type="entry name" value="PKD/Chitinase_dom"/>
</dbReference>
<dbReference type="SMART" id="SM00089">
    <property type="entry name" value="PKD"/>
    <property type="match status" value="5"/>
</dbReference>
<dbReference type="FunFam" id="2.60.40.10:FF:002264">
    <property type="entry name" value="dyslexia-associated protein KIAA0319-like protein"/>
    <property type="match status" value="1"/>
</dbReference>
<evidence type="ECO:0000256" key="9">
    <source>
        <dbReference type="SAM" id="MobiDB-lite"/>
    </source>
</evidence>
<dbReference type="PANTHER" id="PTHR46182">
    <property type="entry name" value="FI19480P1"/>
    <property type="match status" value="1"/>
</dbReference>
<keyword evidence="7 10" id="KW-0472">Membrane</keyword>
<dbReference type="CDD" id="cd19941">
    <property type="entry name" value="TIL"/>
    <property type="match status" value="1"/>
</dbReference>
<dbReference type="Gene3D" id="2.60.40.10">
    <property type="entry name" value="Immunoglobulins"/>
    <property type="match status" value="5"/>
</dbReference>
<dbReference type="PROSITE" id="PS50986">
    <property type="entry name" value="MANSC"/>
    <property type="match status" value="1"/>
</dbReference>
<dbReference type="RefSeq" id="XP_034106297.1">
    <property type="nucleotide sequence ID" value="XM_034250406.2"/>
</dbReference>
<evidence type="ECO:0000256" key="5">
    <source>
        <dbReference type="ARBA" id="ARBA00022737"/>
    </source>
</evidence>
<dbReference type="OrthoDB" id="536372at2759"/>
<keyword evidence="6 10" id="KW-1133">Transmembrane helix</keyword>